<dbReference type="SMART" id="SM00220">
    <property type="entry name" value="S_TKc"/>
    <property type="match status" value="1"/>
</dbReference>
<dbReference type="Pfam" id="PF00069">
    <property type="entry name" value="Pkinase"/>
    <property type="match status" value="1"/>
</dbReference>
<dbReference type="CDD" id="cd14014">
    <property type="entry name" value="STKc_PknB_like"/>
    <property type="match status" value="1"/>
</dbReference>
<evidence type="ECO:0000256" key="4">
    <source>
        <dbReference type="ARBA" id="ARBA00022741"/>
    </source>
</evidence>
<protein>
    <recommendedName>
        <fullName evidence="1">non-specific serine/threonine protein kinase</fullName>
        <ecNumber evidence="1">2.7.11.1</ecNumber>
    </recommendedName>
</protein>
<comment type="catalytic activity">
    <reaction evidence="8">
        <text>L-seryl-[protein] + ATP = O-phospho-L-seryl-[protein] + ADP + H(+)</text>
        <dbReference type="Rhea" id="RHEA:17989"/>
        <dbReference type="Rhea" id="RHEA-COMP:9863"/>
        <dbReference type="Rhea" id="RHEA-COMP:11604"/>
        <dbReference type="ChEBI" id="CHEBI:15378"/>
        <dbReference type="ChEBI" id="CHEBI:29999"/>
        <dbReference type="ChEBI" id="CHEBI:30616"/>
        <dbReference type="ChEBI" id="CHEBI:83421"/>
        <dbReference type="ChEBI" id="CHEBI:456216"/>
        <dbReference type="EC" id="2.7.11.1"/>
    </reaction>
</comment>
<evidence type="ECO:0000256" key="1">
    <source>
        <dbReference type="ARBA" id="ARBA00012513"/>
    </source>
</evidence>
<gene>
    <name evidence="12" type="ORF">IQ249_20695</name>
</gene>
<dbReference type="GO" id="GO:0004674">
    <property type="term" value="F:protein serine/threonine kinase activity"/>
    <property type="evidence" value="ECO:0007669"/>
    <property type="project" value="UniProtKB-KW"/>
</dbReference>
<evidence type="ECO:0000256" key="2">
    <source>
        <dbReference type="ARBA" id="ARBA00022527"/>
    </source>
</evidence>
<dbReference type="GO" id="GO:0005524">
    <property type="term" value="F:ATP binding"/>
    <property type="evidence" value="ECO:0007669"/>
    <property type="project" value="UniProtKB-UniRule"/>
</dbReference>
<evidence type="ECO:0000256" key="3">
    <source>
        <dbReference type="ARBA" id="ARBA00022679"/>
    </source>
</evidence>
<keyword evidence="3" id="KW-0808">Transferase</keyword>
<dbReference type="EC" id="2.7.11.1" evidence="1"/>
<keyword evidence="5 12" id="KW-0418">Kinase</keyword>
<evidence type="ECO:0000256" key="8">
    <source>
        <dbReference type="ARBA" id="ARBA00048679"/>
    </source>
</evidence>
<dbReference type="PANTHER" id="PTHR24363">
    <property type="entry name" value="SERINE/THREONINE PROTEIN KINASE"/>
    <property type="match status" value="1"/>
</dbReference>
<dbReference type="InterPro" id="IPR011009">
    <property type="entry name" value="Kinase-like_dom_sf"/>
</dbReference>
<dbReference type="PROSITE" id="PS50011">
    <property type="entry name" value="PROTEIN_KINASE_DOM"/>
    <property type="match status" value="1"/>
</dbReference>
<reference evidence="12" key="1">
    <citation type="submission" date="2020-10" db="EMBL/GenBank/DDBJ databases">
        <authorList>
            <person name="Castelo-Branco R."/>
            <person name="Eusebio N."/>
            <person name="Adriana R."/>
            <person name="Vieira A."/>
            <person name="Brugerolle De Fraissinette N."/>
            <person name="Rezende De Castro R."/>
            <person name="Schneider M.P."/>
            <person name="Vasconcelos V."/>
            <person name="Leao P.N."/>
        </authorList>
    </citation>
    <scope>NUCLEOTIDE SEQUENCE</scope>
    <source>
        <strain evidence="12">LEGE 07157</strain>
    </source>
</reference>
<feature type="domain" description="Protein kinase" evidence="11">
    <location>
        <begin position="34"/>
        <end position="361"/>
    </location>
</feature>
<evidence type="ECO:0000256" key="6">
    <source>
        <dbReference type="ARBA" id="ARBA00022840"/>
    </source>
</evidence>
<dbReference type="AlphaFoldDB" id="A0A8J7JDI9"/>
<keyword evidence="4 9" id="KW-0547">Nucleotide-binding</keyword>
<sequence>MSYCLNPQCLTPKNPTDANFCLVCGTSLSLKDRYRAVKPIGQGGFGRTFLAIDEDKPSKPFCVIKQFFPKTKGSHQLAKAAEMFEREAIRLDQLGEHPQIPALYAYFSVDDRQYLVQEYIDGQNLEQEISTYGAFNEAQILVLLEELLLILQFVHQERVIHRDIKPENIICRNLTENGQNQLYLVDFGAAKTVIEQASDRAGTAIGSTGYVAPEQAIGRATYASDLYSLGVTCAYLLTGIHPFSLFNPQEGEWDWHNRVSIPVRDRLVQILDKMLAIPLNLRYQSATEVLKDLENLVAQPTSRNLDAEIEQLKRRFSRQHQHHSHYQPTQPLAAPPSNSIDLELEELEAKFLDVNKQQSTD</sequence>
<dbReference type="PANTHER" id="PTHR24363:SF0">
    <property type="entry name" value="SERINE_THREONINE KINASE LIKE DOMAIN CONTAINING 1"/>
    <property type="match status" value="1"/>
</dbReference>
<dbReference type="Proteomes" id="UP000654482">
    <property type="component" value="Unassembled WGS sequence"/>
</dbReference>
<keyword evidence="13" id="KW-1185">Reference proteome</keyword>
<evidence type="ECO:0000256" key="5">
    <source>
        <dbReference type="ARBA" id="ARBA00022777"/>
    </source>
</evidence>
<dbReference type="InterPro" id="IPR008271">
    <property type="entry name" value="Ser/Thr_kinase_AS"/>
</dbReference>
<evidence type="ECO:0000313" key="12">
    <source>
        <dbReference type="EMBL" id="MBE9118315.1"/>
    </source>
</evidence>
<dbReference type="InterPro" id="IPR017441">
    <property type="entry name" value="Protein_kinase_ATP_BS"/>
</dbReference>
<name>A0A8J7JDI9_9CYAN</name>
<feature type="region of interest" description="Disordered" evidence="10">
    <location>
        <begin position="317"/>
        <end position="337"/>
    </location>
</feature>
<feature type="compositionally biased region" description="Polar residues" evidence="10">
    <location>
        <begin position="326"/>
        <end position="337"/>
    </location>
</feature>
<proteinExistence type="predicted"/>
<feature type="binding site" evidence="9">
    <location>
        <position position="65"/>
    </location>
    <ligand>
        <name>ATP</name>
        <dbReference type="ChEBI" id="CHEBI:30616"/>
    </ligand>
</feature>
<dbReference type="RefSeq" id="WP_194031402.1">
    <property type="nucleotide sequence ID" value="NZ_JADEWZ010000043.1"/>
</dbReference>
<evidence type="ECO:0000256" key="9">
    <source>
        <dbReference type="PROSITE-ProRule" id="PRU10141"/>
    </source>
</evidence>
<evidence type="ECO:0000256" key="7">
    <source>
        <dbReference type="ARBA" id="ARBA00047899"/>
    </source>
</evidence>
<organism evidence="12 13">
    <name type="scientific">Lusitaniella coriacea LEGE 07157</name>
    <dbReference type="NCBI Taxonomy" id="945747"/>
    <lineage>
        <taxon>Bacteria</taxon>
        <taxon>Bacillati</taxon>
        <taxon>Cyanobacteriota</taxon>
        <taxon>Cyanophyceae</taxon>
        <taxon>Spirulinales</taxon>
        <taxon>Lusitaniellaceae</taxon>
        <taxon>Lusitaniella</taxon>
    </lineage>
</organism>
<dbReference type="InterPro" id="IPR000719">
    <property type="entry name" value="Prot_kinase_dom"/>
</dbReference>
<evidence type="ECO:0000259" key="11">
    <source>
        <dbReference type="PROSITE" id="PS50011"/>
    </source>
</evidence>
<dbReference type="NCBIfam" id="NF045510">
    <property type="entry name" value="4Cys_prefix_kin"/>
    <property type="match status" value="1"/>
</dbReference>
<dbReference type="Gene3D" id="1.10.510.10">
    <property type="entry name" value="Transferase(Phosphotransferase) domain 1"/>
    <property type="match status" value="1"/>
</dbReference>
<dbReference type="PROSITE" id="PS00108">
    <property type="entry name" value="PROTEIN_KINASE_ST"/>
    <property type="match status" value="1"/>
</dbReference>
<keyword evidence="6 9" id="KW-0067">ATP-binding</keyword>
<comment type="catalytic activity">
    <reaction evidence="7">
        <text>L-threonyl-[protein] + ATP = O-phospho-L-threonyl-[protein] + ADP + H(+)</text>
        <dbReference type="Rhea" id="RHEA:46608"/>
        <dbReference type="Rhea" id="RHEA-COMP:11060"/>
        <dbReference type="Rhea" id="RHEA-COMP:11605"/>
        <dbReference type="ChEBI" id="CHEBI:15378"/>
        <dbReference type="ChEBI" id="CHEBI:30013"/>
        <dbReference type="ChEBI" id="CHEBI:30616"/>
        <dbReference type="ChEBI" id="CHEBI:61977"/>
        <dbReference type="ChEBI" id="CHEBI:456216"/>
        <dbReference type="EC" id="2.7.11.1"/>
    </reaction>
</comment>
<accession>A0A8J7JDI9</accession>
<comment type="caution">
    <text evidence="12">The sequence shown here is derived from an EMBL/GenBank/DDBJ whole genome shotgun (WGS) entry which is preliminary data.</text>
</comment>
<dbReference type="EMBL" id="JADEWZ010000043">
    <property type="protein sequence ID" value="MBE9118315.1"/>
    <property type="molecule type" value="Genomic_DNA"/>
</dbReference>
<evidence type="ECO:0000256" key="10">
    <source>
        <dbReference type="SAM" id="MobiDB-lite"/>
    </source>
</evidence>
<keyword evidence="2" id="KW-0723">Serine/threonine-protein kinase</keyword>
<dbReference type="PROSITE" id="PS00107">
    <property type="entry name" value="PROTEIN_KINASE_ATP"/>
    <property type="match status" value="1"/>
</dbReference>
<dbReference type="SUPFAM" id="SSF56112">
    <property type="entry name" value="Protein kinase-like (PK-like)"/>
    <property type="match status" value="1"/>
</dbReference>
<evidence type="ECO:0000313" key="13">
    <source>
        <dbReference type="Proteomes" id="UP000654482"/>
    </source>
</evidence>